<dbReference type="PROSITE" id="PS00107">
    <property type="entry name" value="PROTEIN_KINASE_ATP"/>
    <property type="match status" value="1"/>
</dbReference>
<keyword evidence="3" id="KW-0808">Transferase</keyword>
<evidence type="ECO:0000256" key="6">
    <source>
        <dbReference type="ARBA" id="ARBA00022840"/>
    </source>
</evidence>
<gene>
    <name evidence="9" type="ORF">LQV63_21330</name>
</gene>
<keyword evidence="10" id="KW-1185">Reference proteome</keyword>
<evidence type="ECO:0000259" key="8">
    <source>
        <dbReference type="PROSITE" id="PS50011"/>
    </source>
</evidence>
<keyword evidence="2 9" id="KW-0723">Serine/threonine-protein kinase</keyword>
<evidence type="ECO:0000313" key="10">
    <source>
        <dbReference type="Proteomes" id="UP001199916"/>
    </source>
</evidence>
<dbReference type="PROSITE" id="PS50011">
    <property type="entry name" value="PROTEIN_KINASE_DOM"/>
    <property type="match status" value="1"/>
</dbReference>
<evidence type="ECO:0000313" key="9">
    <source>
        <dbReference type="EMBL" id="MCE5171825.1"/>
    </source>
</evidence>
<evidence type="ECO:0000256" key="7">
    <source>
        <dbReference type="PROSITE-ProRule" id="PRU10141"/>
    </source>
</evidence>
<feature type="binding site" evidence="7">
    <location>
        <position position="393"/>
    </location>
    <ligand>
        <name>ATP</name>
        <dbReference type="ChEBI" id="CHEBI:30616"/>
    </ligand>
</feature>
<evidence type="ECO:0000256" key="4">
    <source>
        <dbReference type="ARBA" id="ARBA00022741"/>
    </source>
</evidence>
<dbReference type="InterPro" id="IPR011009">
    <property type="entry name" value="Kinase-like_dom_sf"/>
</dbReference>
<evidence type="ECO:0000256" key="2">
    <source>
        <dbReference type="ARBA" id="ARBA00022527"/>
    </source>
</evidence>
<dbReference type="RefSeq" id="WP_233698184.1">
    <property type="nucleotide sequence ID" value="NZ_JAJNBZ010000021.1"/>
</dbReference>
<dbReference type="GO" id="GO:0004674">
    <property type="term" value="F:protein serine/threonine kinase activity"/>
    <property type="evidence" value="ECO:0007669"/>
    <property type="project" value="UniProtKB-KW"/>
</dbReference>
<keyword evidence="6 7" id="KW-0067">ATP-binding</keyword>
<dbReference type="SUPFAM" id="SSF56112">
    <property type="entry name" value="Protein kinase-like (PK-like)"/>
    <property type="match status" value="1"/>
</dbReference>
<name>A0ABS8YNC9_9BACL</name>
<feature type="domain" description="Protein kinase" evidence="8">
    <location>
        <begin position="364"/>
        <end position="624"/>
    </location>
</feature>
<accession>A0ABS8YNC9</accession>
<dbReference type="PANTHER" id="PTHR11042:SF160">
    <property type="entry name" value="EUKARYOTIC TRANSLATION INITIATION FACTOR 2-ALPHA KINASE 1"/>
    <property type="match status" value="1"/>
</dbReference>
<reference evidence="9 10" key="1">
    <citation type="submission" date="2021-11" db="EMBL/GenBank/DDBJ databases">
        <title>Draft genome sequence of Paenibacillus profundus YoMME, a new Gram-positive bacteria with exoelectrogenic properties.</title>
        <authorList>
            <person name="Hubenova Y."/>
            <person name="Hubenova E."/>
            <person name="Manasiev Y."/>
            <person name="Peykov S."/>
            <person name="Mitov M."/>
        </authorList>
    </citation>
    <scope>NUCLEOTIDE SEQUENCE [LARGE SCALE GENOMIC DNA]</scope>
    <source>
        <strain evidence="9 10">YoMME</strain>
    </source>
</reference>
<keyword evidence="4 7" id="KW-0547">Nucleotide-binding</keyword>
<dbReference type="EC" id="2.7.11.1" evidence="1"/>
<keyword evidence="5 9" id="KW-0418">Kinase</keyword>
<protein>
    <recommendedName>
        <fullName evidence="1">non-specific serine/threonine protein kinase</fullName>
        <ecNumber evidence="1">2.7.11.1</ecNumber>
    </recommendedName>
</protein>
<evidence type="ECO:0000256" key="5">
    <source>
        <dbReference type="ARBA" id="ARBA00022777"/>
    </source>
</evidence>
<dbReference type="InterPro" id="IPR050339">
    <property type="entry name" value="CC_SR_Kinase"/>
</dbReference>
<dbReference type="CDD" id="cd14014">
    <property type="entry name" value="STKc_PknB_like"/>
    <property type="match status" value="1"/>
</dbReference>
<dbReference type="EMBL" id="JAJNBZ010000021">
    <property type="protein sequence ID" value="MCE5171825.1"/>
    <property type="molecule type" value="Genomic_DNA"/>
</dbReference>
<dbReference type="Gene3D" id="1.10.510.10">
    <property type="entry name" value="Transferase(Phosphotransferase) domain 1"/>
    <property type="match status" value="1"/>
</dbReference>
<sequence length="624" mass="72458">MFQHAIFKIDEHHVGLEVNTVYKEYRYPVEMLACGQKYDGIETTLNKPHGKKIIMEFVINLLLKGPKQYKPFVNQILQRYTWLELNDVLEILLLDGVIQIIFKNQNPRKMVNWLPKTIQLDPRAMGNLLGNSPDYKLELSKLKDTVVRLVTGSQSSIRKNLLRWVEEEEIKNQSGTVVVDCKSFKKYKSILLTVAYYIHLKETGRKLPLRYISNQVWNKPKLLSLYKNDSALLAGIPLNELESVLLPDINSSLYAPLILISPVEKLQKLITELSDILESDIKKPELLICLNKTDYCTQNILEIIADDNSVTDNYLKLYDVLKNDLVEGNYRKARLTIINDLEPSIKVLKKQLLKIERMRQQFELIALEEIGSGSFARVYKVFDPEYKKIVACKVLFPRSHFKQVYGNDGDEYIIRFKREVKLLNEKLQHNNIVEVEKLQLEGAPFWFTMPLASYSLEKWVKENGGASEEQRIQIFKQIISGVKYLHEENRYHRDLAPNNILLYDMDNGPVVKIADFGLAKDPESMSFFTGLSKRGYGQENFTDPEQLNNLAKSTNLSDIYSLGALLYYLLSGKLPKKRKYVPVTYQNVVMRAMDTRKNRYQTICEFENDFNKYLKQTGELRHIT</sequence>
<dbReference type="Pfam" id="PF00069">
    <property type="entry name" value="Pkinase"/>
    <property type="match status" value="1"/>
</dbReference>
<dbReference type="Proteomes" id="UP001199916">
    <property type="component" value="Unassembled WGS sequence"/>
</dbReference>
<dbReference type="InterPro" id="IPR020635">
    <property type="entry name" value="Tyr_kinase_cat_dom"/>
</dbReference>
<organism evidence="9 10">
    <name type="scientific">Paenibacillus profundus</name>
    <dbReference type="NCBI Taxonomy" id="1173085"/>
    <lineage>
        <taxon>Bacteria</taxon>
        <taxon>Bacillati</taxon>
        <taxon>Bacillota</taxon>
        <taxon>Bacilli</taxon>
        <taxon>Bacillales</taxon>
        <taxon>Paenibacillaceae</taxon>
        <taxon>Paenibacillus</taxon>
    </lineage>
</organism>
<dbReference type="SMART" id="SM00219">
    <property type="entry name" value="TyrKc"/>
    <property type="match status" value="1"/>
</dbReference>
<dbReference type="InterPro" id="IPR017441">
    <property type="entry name" value="Protein_kinase_ATP_BS"/>
</dbReference>
<dbReference type="InterPro" id="IPR000719">
    <property type="entry name" value="Prot_kinase_dom"/>
</dbReference>
<comment type="caution">
    <text evidence="9">The sequence shown here is derived from an EMBL/GenBank/DDBJ whole genome shotgun (WGS) entry which is preliminary data.</text>
</comment>
<dbReference type="PANTHER" id="PTHR11042">
    <property type="entry name" value="EUKARYOTIC TRANSLATION INITIATION FACTOR 2-ALPHA KINASE EIF2-ALPHA KINASE -RELATED"/>
    <property type="match status" value="1"/>
</dbReference>
<evidence type="ECO:0000256" key="3">
    <source>
        <dbReference type="ARBA" id="ARBA00022679"/>
    </source>
</evidence>
<proteinExistence type="predicted"/>
<evidence type="ECO:0000256" key="1">
    <source>
        <dbReference type="ARBA" id="ARBA00012513"/>
    </source>
</evidence>